<reference evidence="2 3" key="1">
    <citation type="submission" date="2015-09" db="EMBL/GenBank/DDBJ databases">
        <title>Host preference determinants of Valsa canker pathogens revealed by comparative genomics.</title>
        <authorList>
            <person name="Yin Z."/>
            <person name="Huang L."/>
        </authorList>
    </citation>
    <scope>NUCLEOTIDE SEQUENCE [LARGE SCALE GENOMIC DNA]</scope>
    <source>
        <strain evidence="2 3">SXYLt</strain>
    </source>
</reference>
<accession>A0A423W785</accession>
<organism evidence="2 3">
    <name type="scientific">Cytospora leucostoma</name>
    <dbReference type="NCBI Taxonomy" id="1230097"/>
    <lineage>
        <taxon>Eukaryota</taxon>
        <taxon>Fungi</taxon>
        <taxon>Dikarya</taxon>
        <taxon>Ascomycota</taxon>
        <taxon>Pezizomycotina</taxon>
        <taxon>Sordariomycetes</taxon>
        <taxon>Sordariomycetidae</taxon>
        <taxon>Diaporthales</taxon>
        <taxon>Cytosporaceae</taxon>
        <taxon>Cytospora</taxon>
    </lineage>
</organism>
<dbReference type="OrthoDB" id="3633220at2759"/>
<proteinExistence type="predicted"/>
<dbReference type="AlphaFoldDB" id="A0A423W785"/>
<protein>
    <submittedName>
        <fullName evidence="2">Uncharacterized protein</fullName>
    </submittedName>
</protein>
<comment type="caution">
    <text evidence="2">The sequence shown here is derived from an EMBL/GenBank/DDBJ whole genome shotgun (WGS) entry which is preliminary data.</text>
</comment>
<sequence>MILSIALSVILGLSATVNADPPHSSILSSDVKPPKSKEFSLAMKLHRLYVPLFAESNDLEALVLRAGSPNQRKVPGTPAYINSTHSNDPNDHFLDAIIFDLTNSSYVDPPGLYGAAVQDHGDLHGASSTVFLVKDYQEFEYAVNGMAWHRMTAAPQSWYACIDFFQGVQGWVLKWGVATTDGFPPRDCIPTKVIQKFDIPGGCKSAQECNRE</sequence>
<dbReference type="InParanoid" id="A0A423W785"/>
<evidence type="ECO:0000256" key="1">
    <source>
        <dbReference type="SAM" id="SignalP"/>
    </source>
</evidence>
<feature type="chain" id="PRO_5019558507" evidence="1">
    <location>
        <begin position="20"/>
        <end position="212"/>
    </location>
</feature>
<name>A0A423W785_9PEZI</name>
<gene>
    <name evidence="2" type="ORF">VPNG_08190</name>
</gene>
<keyword evidence="1" id="KW-0732">Signal</keyword>
<keyword evidence="3" id="KW-1185">Reference proteome</keyword>
<dbReference type="Proteomes" id="UP000285146">
    <property type="component" value="Unassembled WGS sequence"/>
</dbReference>
<evidence type="ECO:0000313" key="2">
    <source>
        <dbReference type="EMBL" id="ROV99208.1"/>
    </source>
</evidence>
<dbReference type="EMBL" id="LKEB01000059">
    <property type="protein sequence ID" value="ROV99208.1"/>
    <property type="molecule type" value="Genomic_DNA"/>
</dbReference>
<evidence type="ECO:0000313" key="3">
    <source>
        <dbReference type="Proteomes" id="UP000285146"/>
    </source>
</evidence>
<feature type="signal peptide" evidence="1">
    <location>
        <begin position="1"/>
        <end position="19"/>
    </location>
</feature>